<dbReference type="PANTHER" id="PTHR18034">
    <property type="entry name" value="CELL CYCLE CONTROL PROTEIN CWF22-RELATED"/>
    <property type="match status" value="1"/>
</dbReference>
<dbReference type="InterPro" id="IPR003891">
    <property type="entry name" value="Initiation_fac_eIF4g_MI"/>
</dbReference>
<dbReference type="RefSeq" id="XP_070866860.1">
    <property type="nucleotide sequence ID" value="XM_071009308.1"/>
</dbReference>
<feature type="compositionally biased region" description="Low complexity" evidence="4">
    <location>
        <begin position="237"/>
        <end position="251"/>
    </location>
</feature>
<keyword evidence="7" id="KW-1185">Reference proteome</keyword>
<dbReference type="InterPro" id="IPR050781">
    <property type="entry name" value="CWC22_splicing_factor"/>
</dbReference>
<evidence type="ECO:0000256" key="4">
    <source>
        <dbReference type="SAM" id="MobiDB-lite"/>
    </source>
</evidence>
<evidence type="ECO:0000256" key="2">
    <source>
        <dbReference type="ARBA" id="ARBA00006856"/>
    </source>
</evidence>
<evidence type="ECO:0000256" key="1">
    <source>
        <dbReference type="ARBA" id="ARBA00004604"/>
    </source>
</evidence>
<dbReference type="Proteomes" id="UP001600064">
    <property type="component" value="Unassembled WGS sequence"/>
</dbReference>
<sequence>MPPPGIKKPTLPQHLLKELGVGEPKHGQRRSGRQGQNLSRKERRKQERQQARVARTAGRQHPSEPPSNRGLSKPKPAGKPDGGKSGKVGVNEARGKPSSKARRPDLEEEGESFDDLDDFDDLDEDDEGEDVLSDGVLDEGSSDESDDEPQSSEDAAPQQKVPKAVKEKLAQDDREIAELERKLGLRGRKNLPKSFKEDGLGDLLEGLDDLAGGHDEKRKRKAEADEWLAQKRRKAEAAAAAAKSQPRPSAPTEDDSEDGFGGSDDDDDDNDDGDDDMDGSDDQILGESDLEDAFEDDEDMDEDTEAGSAGEDGDDFEGFDSDGEDADEEPPQKRVRENPYVAPTTGRVAKYVPPSLRKDTGSDSELAARVRRQTQGLVNRITESNLLTIVAEIETLYRENPRQHVTSALVDLLLIQVCDSTTLPDTLLILTAGFATAAYMVLGTDFGGQLVQEVVERFDRFYADAKTAALERPDVPKQTSNLITFISQIYTFQLIGPNLVFDYIRMLLDDLSELNAELLLRIVRMCGPTLRQDDPMALKDIVALIPPAVAKVGEKNLSVRTRFMIDTITDLKNNKLKAGVGASALVSEHITRMKKLLGQLKAKRTKSSEPMRMGLKDIQDADKKGKWWLVGASWAGRSAGEKDASASAGAAEESDSDESITLDVVEQGPDLTELAREQGMNTDVRRSIFVSVMSAMDYQDALYRILKLRLNKERQREIPTVLMRCVAAEQHYNPYYMLVAKRACAEYREVRWAFQAGLWKMFGRMGETGLGDDDDDEVLEEDEDAIDMRQIVNLGKMFGALVAAGSLSITILKRLNLLYLQKKTQYFVEVMLVTVLLECQGGAQGSSEKGEEAIAKVFGGVEAAPDLARGLQYFLKKTVRKSDLAGGKKPTKLLKEGCKMAEAVVQAALTRAEEGE</sequence>
<gene>
    <name evidence="6" type="ORF">VTJ83DRAFT_2979</name>
</gene>
<evidence type="ECO:0000313" key="7">
    <source>
        <dbReference type="Proteomes" id="UP001600064"/>
    </source>
</evidence>
<dbReference type="PROSITE" id="PS51366">
    <property type="entry name" value="MI"/>
    <property type="match status" value="1"/>
</dbReference>
<dbReference type="Pfam" id="PF02854">
    <property type="entry name" value="MIF4G"/>
    <property type="match status" value="1"/>
</dbReference>
<keyword evidence="3" id="KW-0539">Nucleus</keyword>
<dbReference type="Gene3D" id="1.25.40.180">
    <property type="match status" value="1"/>
</dbReference>
<comment type="subcellular location">
    <subcellularLocation>
        <location evidence="1">Nucleus</location>
        <location evidence="1">Nucleolus</location>
    </subcellularLocation>
</comment>
<evidence type="ECO:0000259" key="5">
    <source>
        <dbReference type="PROSITE" id="PS51366"/>
    </source>
</evidence>
<proteinExistence type="inferred from homology"/>
<feature type="compositionally biased region" description="Basic and acidic residues" evidence="4">
    <location>
        <begin position="164"/>
        <end position="183"/>
    </location>
</feature>
<name>A0ABR4DCR3_9PEZI</name>
<dbReference type="GeneID" id="98123952"/>
<feature type="compositionally biased region" description="Acidic residues" evidence="4">
    <location>
        <begin position="288"/>
        <end position="329"/>
    </location>
</feature>
<reference evidence="6 7" key="1">
    <citation type="journal article" date="2024" name="Commun. Biol.">
        <title>Comparative genomic analysis of thermophilic fungi reveals convergent evolutionary adaptations and gene losses.</title>
        <authorList>
            <person name="Steindorff A.S."/>
            <person name="Aguilar-Pontes M.V."/>
            <person name="Robinson A.J."/>
            <person name="Andreopoulos B."/>
            <person name="LaButti K."/>
            <person name="Kuo A."/>
            <person name="Mondo S."/>
            <person name="Riley R."/>
            <person name="Otillar R."/>
            <person name="Haridas S."/>
            <person name="Lipzen A."/>
            <person name="Grimwood J."/>
            <person name="Schmutz J."/>
            <person name="Clum A."/>
            <person name="Reid I.D."/>
            <person name="Moisan M.C."/>
            <person name="Butler G."/>
            <person name="Nguyen T.T.M."/>
            <person name="Dewar K."/>
            <person name="Conant G."/>
            <person name="Drula E."/>
            <person name="Henrissat B."/>
            <person name="Hansel C."/>
            <person name="Singer S."/>
            <person name="Hutchinson M.I."/>
            <person name="de Vries R.P."/>
            <person name="Natvig D.O."/>
            <person name="Powell A.J."/>
            <person name="Tsang A."/>
            <person name="Grigoriev I.V."/>
        </authorList>
    </citation>
    <scope>NUCLEOTIDE SEQUENCE [LARGE SCALE GENOMIC DNA]</scope>
    <source>
        <strain evidence="6 7">ATCC 22073</strain>
    </source>
</reference>
<dbReference type="SMART" id="SM00543">
    <property type="entry name" value="MIF4G"/>
    <property type="match status" value="1"/>
</dbReference>
<evidence type="ECO:0000313" key="6">
    <source>
        <dbReference type="EMBL" id="KAL2268133.1"/>
    </source>
</evidence>
<accession>A0ABR4DCR3</accession>
<feature type="region of interest" description="Disordered" evidence="4">
    <location>
        <begin position="640"/>
        <end position="659"/>
    </location>
</feature>
<feature type="domain" description="MI" evidence="5">
    <location>
        <begin position="683"/>
        <end position="817"/>
    </location>
</feature>
<feature type="compositionally biased region" description="Acidic residues" evidence="4">
    <location>
        <begin position="252"/>
        <end position="281"/>
    </location>
</feature>
<evidence type="ECO:0000256" key="3">
    <source>
        <dbReference type="ARBA" id="ARBA00023242"/>
    </source>
</evidence>
<organism evidence="6 7">
    <name type="scientific">Remersonia thermophila</name>
    <dbReference type="NCBI Taxonomy" id="72144"/>
    <lineage>
        <taxon>Eukaryota</taxon>
        <taxon>Fungi</taxon>
        <taxon>Dikarya</taxon>
        <taxon>Ascomycota</taxon>
        <taxon>Pezizomycotina</taxon>
        <taxon>Sordariomycetes</taxon>
        <taxon>Sordariomycetidae</taxon>
        <taxon>Sordariales</taxon>
        <taxon>Sordariales incertae sedis</taxon>
        <taxon>Remersonia</taxon>
    </lineage>
</organism>
<dbReference type="Pfam" id="PF02847">
    <property type="entry name" value="MA3"/>
    <property type="match status" value="1"/>
</dbReference>
<dbReference type="InterPro" id="IPR003890">
    <property type="entry name" value="MIF4G-like_typ-3"/>
</dbReference>
<comment type="similarity">
    <text evidence="2">Belongs to the CWC22 family.</text>
</comment>
<dbReference type="PANTHER" id="PTHR18034:SF4">
    <property type="entry name" value="NUCLEOLAR MIF4G DOMAIN-CONTAINING PROTEIN 1"/>
    <property type="match status" value="1"/>
</dbReference>
<comment type="caution">
    <text evidence="6">The sequence shown here is derived from an EMBL/GenBank/DDBJ whole genome shotgun (WGS) entry which is preliminary data.</text>
</comment>
<dbReference type="SMART" id="SM00544">
    <property type="entry name" value="MA3"/>
    <property type="match status" value="1"/>
</dbReference>
<dbReference type="InterPro" id="IPR016024">
    <property type="entry name" value="ARM-type_fold"/>
</dbReference>
<dbReference type="EMBL" id="JAZGUE010000003">
    <property type="protein sequence ID" value="KAL2268133.1"/>
    <property type="molecule type" value="Genomic_DNA"/>
</dbReference>
<protein>
    <recommendedName>
        <fullName evidence="5">MI domain-containing protein</fullName>
    </recommendedName>
</protein>
<feature type="region of interest" description="Disordered" evidence="4">
    <location>
        <begin position="1"/>
        <end position="364"/>
    </location>
</feature>
<feature type="compositionally biased region" description="Acidic residues" evidence="4">
    <location>
        <begin position="106"/>
        <end position="151"/>
    </location>
</feature>
<dbReference type="SUPFAM" id="SSF48371">
    <property type="entry name" value="ARM repeat"/>
    <property type="match status" value="1"/>
</dbReference>